<evidence type="ECO:0000313" key="2">
    <source>
        <dbReference type="EMBL" id="MDH1316913.1"/>
    </source>
</evidence>
<organism evidence="2 3">
    <name type="scientific">Enterobacter bugandensis</name>
    <dbReference type="NCBI Taxonomy" id="881260"/>
    <lineage>
        <taxon>Bacteria</taxon>
        <taxon>Pseudomonadati</taxon>
        <taxon>Pseudomonadota</taxon>
        <taxon>Gammaproteobacteria</taxon>
        <taxon>Enterobacterales</taxon>
        <taxon>Enterobacteriaceae</taxon>
        <taxon>Enterobacter</taxon>
    </lineage>
</organism>
<feature type="domain" description="EAL" evidence="1">
    <location>
        <begin position="1"/>
        <end position="231"/>
    </location>
</feature>
<dbReference type="RefSeq" id="WP_280027201.1">
    <property type="nucleotide sequence ID" value="NZ_JAOCAP010000001.1"/>
</dbReference>
<dbReference type="SUPFAM" id="SSF141868">
    <property type="entry name" value="EAL domain-like"/>
    <property type="match status" value="1"/>
</dbReference>
<dbReference type="PROSITE" id="PS50883">
    <property type="entry name" value="EAL"/>
    <property type="match status" value="1"/>
</dbReference>
<reference evidence="2" key="1">
    <citation type="submission" date="2022-09" db="EMBL/GenBank/DDBJ databases">
        <title>Intensive care unit water sources are persistently colonized with multi-drug resistant bacteria and are the site of extensive horizontal gene transfer of antibiotic resistance genes.</title>
        <authorList>
            <person name="Diorio-Toth L."/>
        </authorList>
    </citation>
    <scope>NUCLEOTIDE SEQUENCE</scope>
    <source>
        <strain evidence="2">GD03936</strain>
    </source>
</reference>
<protein>
    <submittedName>
        <fullName evidence="2">EAL domain-containing protein</fullName>
    </submittedName>
</protein>
<dbReference type="InterPro" id="IPR035919">
    <property type="entry name" value="EAL_sf"/>
</dbReference>
<name>A0AA42PNG9_9ENTR</name>
<dbReference type="Pfam" id="PF00563">
    <property type="entry name" value="EAL"/>
    <property type="match status" value="1"/>
</dbReference>
<dbReference type="InterPro" id="IPR001633">
    <property type="entry name" value="EAL_dom"/>
</dbReference>
<proteinExistence type="predicted"/>
<dbReference type="Proteomes" id="UP001158416">
    <property type="component" value="Unassembled WGS sequence"/>
</dbReference>
<dbReference type="SMART" id="SM00052">
    <property type="entry name" value="EAL"/>
    <property type="match status" value="1"/>
</dbReference>
<evidence type="ECO:0000259" key="1">
    <source>
        <dbReference type="PROSITE" id="PS50883"/>
    </source>
</evidence>
<dbReference type="EMBL" id="JAOCAP010000001">
    <property type="protein sequence ID" value="MDH1316913.1"/>
    <property type="molecule type" value="Genomic_DNA"/>
</dbReference>
<sequence length="231" mass="26623">MPYRLPPESAVRGIRFQPIYSLADDTIHAWEVLSLLHQDLQHERYFSSQPDDVILNILCWQLLIVANMKNRRRYYFNISARLLSQPRVVERIARLLRPGIVIEIQDPQALVSLSASERDSLYQNKDKIQSAGAEVWIDDLLPEHLPSLQNKLALFDGVKIDKSVLHYTAHEPEVFPAFIAWCMSRVKSVLVEGVENSLHFKTAASAGCHYLQGFMWPEERYSLRYMSVGND</sequence>
<gene>
    <name evidence="2" type="ORF">N5C39_00815</name>
</gene>
<accession>A0AA42PNG9</accession>
<dbReference type="AlphaFoldDB" id="A0AA42PNG9"/>
<comment type="caution">
    <text evidence="2">The sequence shown here is derived from an EMBL/GenBank/DDBJ whole genome shotgun (WGS) entry which is preliminary data.</text>
</comment>
<dbReference type="Gene3D" id="3.20.20.450">
    <property type="entry name" value="EAL domain"/>
    <property type="match status" value="1"/>
</dbReference>
<evidence type="ECO:0000313" key="3">
    <source>
        <dbReference type="Proteomes" id="UP001158416"/>
    </source>
</evidence>